<feature type="transmembrane region" description="Helical" evidence="1">
    <location>
        <begin position="92"/>
        <end position="113"/>
    </location>
</feature>
<dbReference type="EMBL" id="BLAF01000008">
    <property type="protein sequence ID" value="GES18765.1"/>
    <property type="molecule type" value="Genomic_DNA"/>
</dbReference>
<gene>
    <name evidence="2" type="ORF">Aple_016600</name>
</gene>
<reference evidence="2 3" key="1">
    <citation type="submission" date="2019-10" db="EMBL/GenBank/DDBJ databases">
        <title>Whole genome shotgun sequence of Acrocarpospora pleiomorpha NBRC 16267.</title>
        <authorList>
            <person name="Ichikawa N."/>
            <person name="Kimura A."/>
            <person name="Kitahashi Y."/>
            <person name="Komaki H."/>
            <person name="Oguchi A."/>
        </authorList>
    </citation>
    <scope>NUCLEOTIDE SEQUENCE [LARGE SCALE GENOMIC DNA]</scope>
    <source>
        <strain evidence="2 3">NBRC 16267</strain>
    </source>
</reference>
<accession>A0A5M3XAQ4</accession>
<evidence type="ECO:0000256" key="1">
    <source>
        <dbReference type="SAM" id="Phobius"/>
    </source>
</evidence>
<organism evidence="2 3">
    <name type="scientific">Acrocarpospora pleiomorpha</name>
    <dbReference type="NCBI Taxonomy" id="90975"/>
    <lineage>
        <taxon>Bacteria</taxon>
        <taxon>Bacillati</taxon>
        <taxon>Actinomycetota</taxon>
        <taxon>Actinomycetes</taxon>
        <taxon>Streptosporangiales</taxon>
        <taxon>Streptosporangiaceae</taxon>
        <taxon>Acrocarpospora</taxon>
    </lineage>
</organism>
<dbReference type="AlphaFoldDB" id="A0A5M3XAQ4"/>
<protein>
    <submittedName>
        <fullName evidence="2">Uncharacterized protein</fullName>
    </submittedName>
</protein>
<keyword evidence="1" id="KW-1133">Transmembrane helix</keyword>
<keyword evidence="1" id="KW-0812">Transmembrane</keyword>
<sequence>MGTMDDGRRRRLPLKAIAKAGIRAAAIDHYERGVRRGDLNVTLVNDMSRQIQREIGDPTLTDEQIQMVVRAYAAKAEESARPERARQRRREWTLTILGLIGGALLSIPIGIWINNIS</sequence>
<dbReference type="Proteomes" id="UP000377595">
    <property type="component" value="Unassembled WGS sequence"/>
</dbReference>
<keyword evidence="3" id="KW-1185">Reference proteome</keyword>
<proteinExistence type="predicted"/>
<evidence type="ECO:0000313" key="3">
    <source>
        <dbReference type="Proteomes" id="UP000377595"/>
    </source>
</evidence>
<evidence type="ECO:0000313" key="2">
    <source>
        <dbReference type="EMBL" id="GES18765.1"/>
    </source>
</evidence>
<comment type="caution">
    <text evidence="2">The sequence shown here is derived from an EMBL/GenBank/DDBJ whole genome shotgun (WGS) entry which is preliminary data.</text>
</comment>
<name>A0A5M3XAQ4_9ACTN</name>
<keyword evidence="1" id="KW-0472">Membrane</keyword>